<reference evidence="1" key="1">
    <citation type="journal article" date="2021" name="Proc. Natl. Acad. Sci. U.S.A.">
        <title>A Catalog of Tens of Thousands of Viruses from Human Metagenomes Reveals Hidden Associations with Chronic Diseases.</title>
        <authorList>
            <person name="Tisza M.J."/>
            <person name="Buck C.B."/>
        </authorList>
    </citation>
    <scope>NUCLEOTIDE SEQUENCE</scope>
    <source>
        <strain evidence="1">CtgmM3</strain>
    </source>
</reference>
<protein>
    <submittedName>
        <fullName evidence="1">Uncharacterized protein</fullName>
    </submittedName>
</protein>
<dbReference type="EMBL" id="BK032840">
    <property type="protein sequence ID" value="DAF63448.1"/>
    <property type="molecule type" value="Genomic_DNA"/>
</dbReference>
<name>A0A8S5TK00_9CAUD</name>
<proteinExistence type="predicted"/>
<organism evidence="1">
    <name type="scientific">Siphoviridae sp. ctgmM3</name>
    <dbReference type="NCBI Taxonomy" id="2827912"/>
    <lineage>
        <taxon>Viruses</taxon>
        <taxon>Duplodnaviria</taxon>
        <taxon>Heunggongvirae</taxon>
        <taxon>Uroviricota</taxon>
        <taxon>Caudoviricetes</taxon>
    </lineage>
</organism>
<sequence>MFFLLKCRGLPCFARFSAVFQKSHYFEILEK</sequence>
<evidence type="ECO:0000313" key="1">
    <source>
        <dbReference type="EMBL" id="DAF63448.1"/>
    </source>
</evidence>
<accession>A0A8S5TK00</accession>